<feature type="domain" description="N-acetyltransferase" evidence="1">
    <location>
        <begin position="9"/>
        <end position="140"/>
    </location>
</feature>
<dbReference type="Gene3D" id="3.40.630.30">
    <property type="match status" value="1"/>
</dbReference>
<dbReference type="InterPro" id="IPR053144">
    <property type="entry name" value="Acetyltransferase_Butenolide"/>
</dbReference>
<dbReference type="RefSeq" id="WP_119053034.1">
    <property type="nucleotide sequence ID" value="NZ_CP032157.1"/>
</dbReference>
<dbReference type="PROSITE" id="PS51186">
    <property type="entry name" value="GNAT"/>
    <property type="match status" value="1"/>
</dbReference>
<dbReference type="Pfam" id="PF00583">
    <property type="entry name" value="Acetyltransf_1"/>
    <property type="match status" value="1"/>
</dbReference>
<dbReference type="InterPro" id="IPR016181">
    <property type="entry name" value="Acyl_CoA_acyltransferase"/>
</dbReference>
<gene>
    <name evidence="2" type="ORF">D3H65_25655</name>
</gene>
<evidence type="ECO:0000313" key="3">
    <source>
        <dbReference type="Proteomes" id="UP000263900"/>
    </source>
</evidence>
<dbReference type="SUPFAM" id="SSF55729">
    <property type="entry name" value="Acyl-CoA N-acyltransferases (Nat)"/>
    <property type="match status" value="1"/>
</dbReference>
<reference evidence="2 3" key="1">
    <citation type="submission" date="2018-09" db="EMBL/GenBank/DDBJ databases">
        <title>Genome sequencing of strain 6GH32-13.</title>
        <authorList>
            <person name="Weon H.-Y."/>
            <person name="Heo J."/>
            <person name="Kwon S.-W."/>
        </authorList>
    </citation>
    <scope>NUCLEOTIDE SEQUENCE [LARGE SCALE GENOMIC DNA]</scope>
    <source>
        <strain evidence="2 3">5GH32-13</strain>
    </source>
</reference>
<proteinExistence type="predicted"/>
<dbReference type="PANTHER" id="PTHR43233:SF1">
    <property type="entry name" value="FAMILY N-ACETYLTRANSFERASE, PUTATIVE (AFU_ORTHOLOGUE AFUA_6G03350)-RELATED"/>
    <property type="match status" value="1"/>
</dbReference>
<dbReference type="GO" id="GO:0016747">
    <property type="term" value="F:acyltransferase activity, transferring groups other than amino-acyl groups"/>
    <property type="evidence" value="ECO:0007669"/>
    <property type="project" value="InterPro"/>
</dbReference>
<dbReference type="InterPro" id="IPR000182">
    <property type="entry name" value="GNAT_dom"/>
</dbReference>
<evidence type="ECO:0000313" key="2">
    <source>
        <dbReference type="EMBL" id="AXY77158.1"/>
    </source>
</evidence>
<dbReference type="PANTHER" id="PTHR43233">
    <property type="entry name" value="FAMILY N-ACETYLTRANSFERASE, PUTATIVE (AFU_ORTHOLOGUE AFUA_6G03350)-RELATED"/>
    <property type="match status" value="1"/>
</dbReference>
<keyword evidence="2" id="KW-0808">Transferase</keyword>
<dbReference type="Proteomes" id="UP000263900">
    <property type="component" value="Chromosome"/>
</dbReference>
<accession>A0A3B7MSQ3</accession>
<dbReference type="OrthoDB" id="3216107at2"/>
<evidence type="ECO:0000259" key="1">
    <source>
        <dbReference type="PROSITE" id="PS51186"/>
    </source>
</evidence>
<dbReference type="AlphaFoldDB" id="A0A3B7MSQ3"/>
<dbReference type="CDD" id="cd04301">
    <property type="entry name" value="NAT_SF"/>
    <property type="match status" value="1"/>
</dbReference>
<dbReference type="KEGG" id="pseg:D3H65_25655"/>
<dbReference type="EMBL" id="CP032157">
    <property type="protein sequence ID" value="AXY77158.1"/>
    <property type="molecule type" value="Genomic_DNA"/>
</dbReference>
<organism evidence="2 3">
    <name type="scientific">Paraflavitalea soli</name>
    <dbReference type="NCBI Taxonomy" id="2315862"/>
    <lineage>
        <taxon>Bacteria</taxon>
        <taxon>Pseudomonadati</taxon>
        <taxon>Bacteroidota</taxon>
        <taxon>Chitinophagia</taxon>
        <taxon>Chitinophagales</taxon>
        <taxon>Chitinophagaceae</taxon>
        <taxon>Paraflavitalea</taxon>
    </lineage>
</organism>
<protein>
    <submittedName>
        <fullName evidence="2">N-acetyltransferase</fullName>
    </submittedName>
</protein>
<name>A0A3B7MSQ3_9BACT</name>
<sequence length="151" mass="17104">MIIATKDDYTISTDKDTLNIPYIHQFLTTSYWAEGIPLHTVKRSIQGSLCFGVYKGQQQIGFARVISDLATYAYLADVFIDAAYRGKGLSKWLVKAILDYPDLQGLRRFELGTRDAHGLYAQFGFTPLPNPDIFMQIRNPDVYKKASADKQ</sequence>
<keyword evidence="3" id="KW-1185">Reference proteome</keyword>